<evidence type="ECO:0000313" key="2">
    <source>
        <dbReference type="Proteomes" id="UP000297834"/>
    </source>
</evidence>
<keyword evidence="2" id="KW-1185">Reference proteome</keyword>
<comment type="caution">
    <text evidence="1">The sequence shown here is derived from an EMBL/GenBank/DDBJ whole genome shotgun (WGS) entry which is preliminary data.</text>
</comment>
<name>A0A4Y7X9D7_9GAMM</name>
<dbReference type="EMBL" id="SNTY01000067">
    <property type="protein sequence ID" value="TEU24162.1"/>
    <property type="molecule type" value="Genomic_DNA"/>
</dbReference>
<evidence type="ECO:0000313" key="1">
    <source>
        <dbReference type="EMBL" id="TEU24162.1"/>
    </source>
</evidence>
<protein>
    <submittedName>
        <fullName evidence="1">Uncharacterized protein</fullName>
    </submittedName>
</protein>
<dbReference type="AlphaFoldDB" id="A0A4Y7X9D7"/>
<dbReference type="RefSeq" id="WP_134245256.1">
    <property type="nucleotide sequence ID" value="NZ_SNTY01000067.1"/>
</dbReference>
<reference evidence="1 2" key="1">
    <citation type="submission" date="2019-03" db="EMBL/GenBank/DDBJ databases">
        <title>Alkanindiges illinoisensis: a potential pathogenic isolated from ascites of a gastric cancer patient with abdominal metastasis.</title>
        <authorList>
            <person name="Hu X."/>
            <person name="Yang B."/>
            <person name="Yan X."/>
            <person name="Lin L."/>
            <person name="Zhao H."/>
            <person name="Zhou F."/>
            <person name="Su B."/>
            <person name="Chen J."/>
            <person name="Rui Y."/>
            <person name="Wang Q."/>
            <person name="Zheng L."/>
        </authorList>
    </citation>
    <scope>NUCLEOTIDE SEQUENCE [LARGE SCALE GENOMIC DNA]</scope>
    <source>
        <strain evidence="1 2">NFYY 23406</strain>
    </source>
</reference>
<dbReference type="Proteomes" id="UP000297834">
    <property type="component" value="Unassembled WGS sequence"/>
</dbReference>
<dbReference type="OrthoDB" id="6683244at2"/>
<dbReference type="STRING" id="1120977.GCA_000619845_02220"/>
<gene>
    <name evidence="1" type="ORF">E2B99_12120</name>
</gene>
<accession>A0A4Y7X9D7</accession>
<organism evidence="1 2">
    <name type="scientific">Alkanindiges illinoisensis</name>
    <dbReference type="NCBI Taxonomy" id="197183"/>
    <lineage>
        <taxon>Bacteria</taxon>
        <taxon>Pseudomonadati</taxon>
        <taxon>Pseudomonadota</taxon>
        <taxon>Gammaproteobacteria</taxon>
        <taxon>Moraxellales</taxon>
        <taxon>Moraxellaceae</taxon>
        <taxon>Alkanindiges</taxon>
    </lineage>
</organism>
<proteinExistence type="predicted"/>
<sequence>MTFIVATQLEDSVVVAADNRITIENSLAKSRHADTLQKIRFWPQGIITGTGESLVLERIFKSFQQNNNPEQLPALLRDGCEARRLEIGEHAQLEKTRLLYSYTTGTGICLKTVGRFAENIVVNAIEPMTMELFVFNEDISPIYQELIQLQQNLRNPQQCRSTSDWMNTYIAPLTTIFKKFSQSDKTVSASFDLYFQTPTQQLLQHVDAT</sequence>